<protein>
    <recommendedName>
        <fullName evidence="4">phenylalanine--tRNA ligase</fullName>
        <ecNumber evidence="4">6.1.1.20</ecNumber>
    </recommendedName>
    <alternativeName>
        <fullName evidence="12">Phenylalanyl-tRNA synthetase beta subunit</fullName>
    </alternativeName>
</protein>
<dbReference type="Pfam" id="PF03483">
    <property type="entry name" value="B3_4"/>
    <property type="match status" value="1"/>
</dbReference>
<dbReference type="GO" id="GO:0005524">
    <property type="term" value="F:ATP binding"/>
    <property type="evidence" value="ECO:0007669"/>
    <property type="project" value="UniProtKB-KW"/>
</dbReference>
<comment type="subunit">
    <text evidence="3">Tetramer of two alpha and two beta subunits.</text>
</comment>
<evidence type="ECO:0000256" key="3">
    <source>
        <dbReference type="ARBA" id="ARBA00011209"/>
    </source>
</evidence>
<feature type="domain" description="FDX-ACB" evidence="14">
    <location>
        <begin position="577"/>
        <end position="670"/>
    </location>
</feature>
<dbReference type="InterPro" id="IPR045060">
    <property type="entry name" value="Phe-tRNA-ligase_IIc_bsu"/>
</dbReference>
<comment type="similarity">
    <text evidence="2">Belongs to the phenylalanyl-tRNA synthetase beta subunit family. Type 1 subfamily.</text>
</comment>
<dbReference type="Pfam" id="PF17759">
    <property type="entry name" value="tRNA_synthFbeta"/>
    <property type="match status" value="1"/>
</dbReference>
<dbReference type="SUPFAM" id="SSF55681">
    <property type="entry name" value="Class II aaRS and biotin synthetases"/>
    <property type="match status" value="1"/>
</dbReference>
<dbReference type="PROSITE" id="PS51483">
    <property type="entry name" value="B5"/>
    <property type="match status" value="1"/>
</dbReference>
<dbReference type="GO" id="GO:0006432">
    <property type="term" value="P:phenylalanyl-tRNA aminoacylation"/>
    <property type="evidence" value="ECO:0007669"/>
    <property type="project" value="InterPro"/>
</dbReference>
<evidence type="ECO:0000256" key="13">
    <source>
        <dbReference type="ARBA" id="ARBA00049255"/>
    </source>
</evidence>
<dbReference type="InterPro" id="IPR020825">
    <property type="entry name" value="Phe-tRNA_synthase-like_B3/B4"/>
</dbReference>
<dbReference type="InterPro" id="IPR005121">
    <property type="entry name" value="Fdx_antiC-bd"/>
</dbReference>
<dbReference type="InterPro" id="IPR041616">
    <property type="entry name" value="PheRS_beta_core"/>
</dbReference>
<keyword evidence="10" id="KW-0648">Protein biosynthesis</keyword>
<evidence type="ECO:0000313" key="16">
    <source>
        <dbReference type="EMBL" id="EKO36092.1"/>
    </source>
</evidence>
<dbReference type="InterPro" id="IPR045864">
    <property type="entry name" value="aa-tRNA-synth_II/BPL/LPL"/>
</dbReference>
<accession>K6FBQ6</accession>
<dbReference type="InterPro" id="IPR005146">
    <property type="entry name" value="B3/B4_tRNA-bd"/>
</dbReference>
<dbReference type="InterPro" id="IPR004532">
    <property type="entry name" value="Phe-tRNA-ligase_IIc_bsu_bact"/>
</dbReference>
<comment type="caution">
    <text evidence="16">The sequence shown here is derived from an EMBL/GenBank/DDBJ whole genome shotgun (WGS) entry which is preliminary data.</text>
</comment>
<organism evidence="16 17">
    <name type="scientific">SAR86 cluster bacterium SAR86E</name>
    <dbReference type="NCBI Taxonomy" id="1208365"/>
    <lineage>
        <taxon>Bacteria</taxon>
        <taxon>Pseudomonadati</taxon>
        <taxon>Pseudomonadota</taxon>
        <taxon>Gammaproteobacteria</taxon>
        <taxon>SAR86 cluster</taxon>
    </lineage>
</organism>
<dbReference type="SMART" id="SM00896">
    <property type="entry name" value="FDX-ACB"/>
    <property type="match status" value="1"/>
</dbReference>
<evidence type="ECO:0000256" key="6">
    <source>
        <dbReference type="ARBA" id="ARBA00022723"/>
    </source>
</evidence>
<evidence type="ECO:0000313" key="17">
    <source>
        <dbReference type="Proteomes" id="UP000010310"/>
    </source>
</evidence>
<dbReference type="SMART" id="SM00873">
    <property type="entry name" value="B3_4"/>
    <property type="match status" value="1"/>
</dbReference>
<dbReference type="Proteomes" id="UP000010310">
    <property type="component" value="Unassembled WGS sequence"/>
</dbReference>
<evidence type="ECO:0000256" key="1">
    <source>
        <dbReference type="ARBA" id="ARBA00001946"/>
    </source>
</evidence>
<dbReference type="InterPro" id="IPR009061">
    <property type="entry name" value="DNA-bd_dom_put_sf"/>
</dbReference>
<evidence type="ECO:0000256" key="5">
    <source>
        <dbReference type="ARBA" id="ARBA00022598"/>
    </source>
</evidence>
<dbReference type="SUPFAM" id="SSF54991">
    <property type="entry name" value="Anticodon-binding domain of PheRS"/>
    <property type="match status" value="1"/>
</dbReference>
<dbReference type="NCBIfam" id="TIGR00472">
    <property type="entry name" value="pheT_bact"/>
    <property type="match status" value="1"/>
</dbReference>
<feature type="domain" description="B5" evidence="15">
    <location>
        <begin position="281"/>
        <end position="357"/>
    </location>
</feature>
<dbReference type="GO" id="GO:0000287">
    <property type="term" value="F:magnesium ion binding"/>
    <property type="evidence" value="ECO:0007669"/>
    <property type="project" value="InterPro"/>
</dbReference>
<dbReference type="Gene3D" id="3.30.930.10">
    <property type="entry name" value="Bira Bifunctional Protein, Domain 2"/>
    <property type="match status" value="1"/>
</dbReference>
<evidence type="ECO:0000256" key="7">
    <source>
        <dbReference type="ARBA" id="ARBA00022741"/>
    </source>
</evidence>
<evidence type="ECO:0000259" key="14">
    <source>
        <dbReference type="PROSITE" id="PS51447"/>
    </source>
</evidence>
<dbReference type="PANTHER" id="PTHR10947:SF0">
    <property type="entry name" value="PHENYLALANINE--TRNA LIGASE BETA SUBUNIT"/>
    <property type="match status" value="1"/>
</dbReference>
<dbReference type="InterPro" id="IPR005147">
    <property type="entry name" value="tRNA_synthase_B5-dom"/>
</dbReference>
<evidence type="ECO:0000256" key="2">
    <source>
        <dbReference type="ARBA" id="ARBA00008653"/>
    </source>
</evidence>
<evidence type="ECO:0000256" key="10">
    <source>
        <dbReference type="ARBA" id="ARBA00022917"/>
    </source>
</evidence>
<dbReference type="EC" id="6.1.1.20" evidence="4"/>
<dbReference type="GO" id="GO:0003723">
    <property type="term" value="F:RNA binding"/>
    <property type="evidence" value="ECO:0007669"/>
    <property type="project" value="InterPro"/>
</dbReference>
<keyword evidence="17" id="KW-1185">Reference proteome</keyword>
<dbReference type="PATRIC" id="fig|1208365.4.peg.1225"/>
<dbReference type="Pfam" id="PF03147">
    <property type="entry name" value="FDX-ACB"/>
    <property type="match status" value="1"/>
</dbReference>
<dbReference type="PROSITE" id="PS51447">
    <property type="entry name" value="FDX_ACB"/>
    <property type="match status" value="1"/>
</dbReference>
<dbReference type="SUPFAM" id="SSF56037">
    <property type="entry name" value="PheT/TilS domain"/>
    <property type="match status" value="1"/>
</dbReference>
<keyword evidence="8" id="KW-0067">ATP-binding</keyword>
<proteinExistence type="inferred from homology"/>
<dbReference type="Gene3D" id="3.30.70.380">
    <property type="entry name" value="Ferrodoxin-fold anticodon-binding domain"/>
    <property type="match status" value="1"/>
</dbReference>
<dbReference type="SUPFAM" id="SSF46955">
    <property type="entry name" value="Putative DNA-binding domain"/>
    <property type="match status" value="2"/>
</dbReference>
<evidence type="ECO:0000256" key="12">
    <source>
        <dbReference type="ARBA" id="ARBA00033189"/>
    </source>
</evidence>
<dbReference type="GO" id="GO:0004826">
    <property type="term" value="F:phenylalanine-tRNA ligase activity"/>
    <property type="evidence" value="ECO:0007669"/>
    <property type="project" value="UniProtKB-EC"/>
</dbReference>
<evidence type="ECO:0000256" key="11">
    <source>
        <dbReference type="ARBA" id="ARBA00023146"/>
    </source>
</evidence>
<comment type="cofactor">
    <cofactor evidence="1">
        <name>Mg(2+)</name>
        <dbReference type="ChEBI" id="CHEBI:18420"/>
    </cofactor>
</comment>
<dbReference type="Gene3D" id="3.50.40.10">
    <property type="entry name" value="Phenylalanyl-trna Synthetase, Chain B, domain 3"/>
    <property type="match status" value="1"/>
</dbReference>
<dbReference type="AlphaFoldDB" id="K6FBQ6"/>
<dbReference type="Pfam" id="PF03484">
    <property type="entry name" value="B5"/>
    <property type="match status" value="1"/>
</dbReference>
<keyword evidence="5 16" id="KW-0436">Ligase</keyword>
<dbReference type="GO" id="GO:0009328">
    <property type="term" value="C:phenylalanine-tRNA ligase complex"/>
    <property type="evidence" value="ECO:0007669"/>
    <property type="project" value="TreeGrafter"/>
</dbReference>
<dbReference type="EMBL" id="AMWX01000012">
    <property type="protein sequence ID" value="EKO36092.1"/>
    <property type="molecule type" value="Genomic_DNA"/>
</dbReference>
<name>K6FBQ6_9GAMM</name>
<dbReference type="Gene3D" id="3.30.56.10">
    <property type="match status" value="2"/>
</dbReference>
<evidence type="ECO:0000256" key="4">
    <source>
        <dbReference type="ARBA" id="ARBA00012814"/>
    </source>
</evidence>
<keyword evidence="9" id="KW-0460">Magnesium</keyword>
<dbReference type="InterPro" id="IPR036690">
    <property type="entry name" value="Fdx_antiC-bd_sf"/>
</dbReference>
<evidence type="ECO:0000256" key="8">
    <source>
        <dbReference type="ARBA" id="ARBA00022840"/>
    </source>
</evidence>
<dbReference type="SMART" id="SM00874">
    <property type="entry name" value="B5"/>
    <property type="match status" value="1"/>
</dbReference>
<sequence>MKIQYSYLKNFLNTSLSQKKLSDVFTQVGFECEIEGDLIEFDITPNRGDALSLRGLEREFYAYQSKKPSQKIETSSLKPIQNKKIINKIDGSGCGNYHLMIIKDLQKIKNLDKKKRSFIESAGIPLISPLVDLGNYVMLELGAPMHVFDSAKLSFPINVLFPQDKNHAVTVIGGDVKDVQSSSLTIQDQSGTQAIAGIIGGEASSVSSSTSSIAVEAAFFRPEVIVNQARKYGLATDASHRFERGVDPELQQSALERYLFLLDQIAEYDSIALYYAYSSKTKKKNVKLDVARFNKFSGLSLKASKAILILKNLGFKIHARNEKNVTFKIPSHRFDISIEEDLYEELLRSYGYDNIPISKPKAGPITNNKQNHALGKLRLGLVHSGFKELMHMPFVSRDSFHQLNSNNWKPAELRNPINENEPLLRGSLFRSLFTAVNSNLKKGHTSIKVFEAGNVFKKEKSSFTQWLHLSGIIYHHEPQQTWSQKELSYDFFSLKAEISKLLQTLGMQNIELQKASSITPFNENVLDIFIGKQKIGVMGEIDLSVTEKLIKKQAHGFVIYPEKISLSSINPKIVKTSKFPLSTRDVNIVIDKSISYEEVESLIAQRIIKHLVSLNLVNTFDGKDIPKDSVSMTLRFTFQSYTKSLLESEINSSMQAILKLLEKRLNAKIRS</sequence>
<keyword evidence="11" id="KW-0030">Aminoacyl-tRNA synthetase</keyword>
<dbReference type="STRING" id="1208365.B273_0634"/>
<gene>
    <name evidence="16" type="primary">pheT</name>
    <name evidence="16" type="ORF">B273_0634</name>
</gene>
<comment type="catalytic activity">
    <reaction evidence="13">
        <text>tRNA(Phe) + L-phenylalanine + ATP = L-phenylalanyl-tRNA(Phe) + AMP + diphosphate + H(+)</text>
        <dbReference type="Rhea" id="RHEA:19413"/>
        <dbReference type="Rhea" id="RHEA-COMP:9668"/>
        <dbReference type="Rhea" id="RHEA-COMP:9699"/>
        <dbReference type="ChEBI" id="CHEBI:15378"/>
        <dbReference type="ChEBI" id="CHEBI:30616"/>
        <dbReference type="ChEBI" id="CHEBI:33019"/>
        <dbReference type="ChEBI" id="CHEBI:58095"/>
        <dbReference type="ChEBI" id="CHEBI:78442"/>
        <dbReference type="ChEBI" id="CHEBI:78531"/>
        <dbReference type="ChEBI" id="CHEBI:456215"/>
        <dbReference type="EC" id="6.1.1.20"/>
    </reaction>
</comment>
<keyword evidence="6" id="KW-0479">Metal-binding</keyword>
<evidence type="ECO:0000256" key="9">
    <source>
        <dbReference type="ARBA" id="ARBA00022842"/>
    </source>
</evidence>
<keyword evidence="7" id="KW-0547">Nucleotide-binding</keyword>
<dbReference type="PANTHER" id="PTHR10947">
    <property type="entry name" value="PHENYLALANYL-TRNA SYNTHETASE BETA CHAIN AND LEUCINE-RICH REPEAT-CONTAINING PROTEIN 47"/>
    <property type="match status" value="1"/>
</dbReference>
<reference evidence="16 17" key="1">
    <citation type="submission" date="2012-09" db="EMBL/GenBank/DDBJ databases">
        <authorList>
            <person name="Dupont C.L."/>
            <person name="Rusch D.B."/>
            <person name="Lombardo M.-J."/>
            <person name="Novotny M."/>
            <person name="Yee-Greenbaum J."/>
            <person name="Laskin R."/>
        </authorList>
    </citation>
    <scope>NUCLEOTIDE SEQUENCE [LARGE SCALE GENOMIC DNA]</scope>
    <source>
        <strain evidence="16">SAR86E</strain>
    </source>
</reference>
<evidence type="ECO:0000259" key="15">
    <source>
        <dbReference type="PROSITE" id="PS51483"/>
    </source>
</evidence>